<reference evidence="2 3" key="1">
    <citation type="submission" date="2015-11" db="EMBL/GenBank/DDBJ databases">
        <title>Exploring the genomic traits of fungus-feeding bacterial genus Collimonas.</title>
        <authorList>
            <person name="Song C."/>
            <person name="Schmidt R."/>
            <person name="de Jager V."/>
            <person name="Krzyzanowska D."/>
            <person name="Jongedijk E."/>
            <person name="Cankar K."/>
            <person name="Beekwilder J."/>
            <person name="van Veen A."/>
            <person name="de Boer W."/>
            <person name="van Veen J.A."/>
            <person name="Garbeva P."/>
        </authorList>
    </citation>
    <scope>NUCLEOTIDE SEQUENCE [LARGE SCALE GENOMIC DNA]</scope>
    <source>
        <strain evidence="2 3">Ter282</strain>
    </source>
</reference>
<dbReference type="PANTHER" id="PTHR43792:SF9">
    <property type="entry name" value="RIBOSOMAL-PROTEIN-ALANINE ACETYLTRANSFERASE"/>
    <property type="match status" value="1"/>
</dbReference>
<evidence type="ECO:0000313" key="2">
    <source>
        <dbReference type="EMBL" id="AMP09040.1"/>
    </source>
</evidence>
<dbReference type="Proteomes" id="UP000071778">
    <property type="component" value="Chromosome"/>
</dbReference>
<feature type="domain" description="N-acetyltransferase" evidence="1">
    <location>
        <begin position="14"/>
        <end position="180"/>
    </location>
</feature>
<keyword evidence="2" id="KW-0808">Transferase</keyword>
<dbReference type="Gene3D" id="3.40.630.30">
    <property type="match status" value="1"/>
</dbReference>
<dbReference type="PANTHER" id="PTHR43792">
    <property type="entry name" value="GNAT FAMILY, PUTATIVE (AFU_ORTHOLOGUE AFUA_3G00765)-RELATED-RELATED"/>
    <property type="match status" value="1"/>
</dbReference>
<name>A0A127PMX8_9BURK</name>
<dbReference type="Pfam" id="PF13302">
    <property type="entry name" value="Acetyltransf_3"/>
    <property type="match status" value="1"/>
</dbReference>
<evidence type="ECO:0000259" key="1">
    <source>
        <dbReference type="PROSITE" id="PS51186"/>
    </source>
</evidence>
<dbReference type="OrthoDB" id="9801656at2"/>
<sequence>MPSIIPTTLSTPRLILRPLLESDAAALFTIFSDPEVMRYWSTVPWASIDVAHELIANDIAAHQEGRYLRLGMQTQADNHLIGMCSLFAIDLQNLRADLGYGMGSTHWGNGYMHEALTTFVEHAFDAFKLRRLEADIDPRNAASAKTLERLGFIKEGHLRERWLVDGVVSDTDLYGLLRRDWLAR</sequence>
<evidence type="ECO:0000313" key="3">
    <source>
        <dbReference type="Proteomes" id="UP000071778"/>
    </source>
</evidence>
<dbReference type="SUPFAM" id="SSF55729">
    <property type="entry name" value="Acyl-CoA N-acyltransferases (Nat)"/>
    <property type="match status" value="1"/>
</dbReference>
<organism evidence="2 3">
    <name type="scientific">Collimonas arenae</name>
    <dbReference type="NCBI Taxonomy" id="279058"/>
    <lineage>
        <taxon>Bacteria</taxon>
        <taxon>Pseudomonadati</taxon>
        <taxon>Pseudomonadota</taxon>
        <taxon>Betaproteobacteria</taxon>
        <taxon>Burkholderiales</taxon>
        <taxon>Oxalobacteraceae</taxon>
        <taxon>Collimonas</taxon>
    </lineage>
</organism>
<dbReference type="InterPro" id="IPR051531">
    <property type="entry name" value="N-acetyltransferase"/>
</dbReference>
<proteinExistence type="predicted"/>
<gene>
    <name evidence="2" type="ORF">CAter282_1248</name>
</gene>
<dbReference type="PATRIC" id="fig|279058.17.peg.1334"/>
<dbReference type="InterPro" id="IPR000182">
    <property type="entry name" value="GNAT_dom"/>
</dbReference>
<dbReference type="GO" id="GO:0008999">
    <property type="term" value="F:protein-N-terminal-alanine acetyltransferase activity"/>
    <property type="evidence" value="ECO:0007669"/>
    <property type="project" value="TreeGrafter"/>
</dbReference>
<dbReference type="PROSITE" id="PS51186">
    <property type="entry name" value="GNAT"/>
    <property type="match status" value="1"/>
</dbReference>
<keyword evidence="3" id="KW-1185">Reference proteome</keyword>
<dbReference type="RefSeq" id="WP_061532678.1">
    <property type="nucleotide sequence ID" value="NZ_CP013233.1"/>
</dbReference>
<protein>
    <submittedName>
        <fullName evidence="2">Acetyltransferase family protein</fullName>
    </submittedName>
</protein>
<dbReference type="GO" id="GO:0005737">
    <property type="term" value="C:cytoplasm"/>
    <property type="evidence" value="ECO:0007669"/>
    <property type="project" value="TreeGrafter"/>
</dbReference>
<dbReference type="AlphaFoldDB" id="A0A127PMX8"/>
<dbReference type="EMBL" id="CP013235">
    <property type="protein sequence ID" value="AMP09040.1"/>
    <property type="molecule type" value="Genomic_DNA"/>
</dbReference>
<dbReference type="InterPro" id="IPR016181">
    <property type="entry name" value="Acyl_CoA_acyltransferase"/>
</dbReference>
<accession>A0A127PMX8</accession>